<dbReference type="Pfam" id="PF02485">
    <property type="entry name" value="Branch"/>
    <property type="match status" value="1"/>
</dbReference>
<accession>A0A0N4VBG1</accession>
<keyword evidence="2" id="KW-0328">Glycosyltransferase</keyword>
<feature type="region of interest" description="Disordered" evidence="6">
    <location>
        <begin position="403"/>
        <end position="427"/>
    </location>
</feature>
<keyword evidence="3" id="KW-0808">Transferase</keyword>
<dbReference type="Proteomes" id="UP000274131">
    <property type="component" value="Unassembled WGS sequence"/>
</dbReference>
<evidence type="ECO:0000256" key="4">
    <source>
        <dbReference type="ARBA" id="ARBA00023136"/>
    </source>
</evidence>
<evidence type="ECO:0000256" key="6">
    <source>
        <dbReference type="SAM" id="MobiDB-lite"/>
    </source>
</evidence>
<feature type="compositionally biased region" description="Low complexity" evidence="6">
    <location>
        <begin position="404"/>
        <end position="427"/>
    </location>
</feature>
<dbReference type="AlphaFoldDB" id="A0A0N4VBG1"/>
<dbReference type="PANTHER" id="PTHR46671:SF7">
    <property type="entry name" value="CORE-2_I-BRANCHING ENZYME"/>
    <property type="match status" value="1"/>
</dbReference>
<evidence type="ECO:0000256" key="2">
    <source>
        <dbReference type="ARBA" id="ARBA00022676"/>
    </source>
</evidence>
<protein>
    <submittedName>
        <fullName evidence="9">Core-2/I-Branching enzyme</fullName>
    </submittedName>
</protein>
<evidence type="ECO:0000256" key="3">
    <source>
        <dbReference type="ARBA" id="ARBA00022679"/>
    </source>
</evidence>
<reference evidence="9" key="1">
    <citation type="submission" date="2016-04" db="UniProtKB">
        <authorList>
            <consortium name="WormBaseParasite"/>
        </authorList>
    </citation>
    <scope>IDENTIFICATION</scope>
</reference>
<dbReference type="STRING" id="51028.A0A0N4VBG1"/>
<evidence type="ECO:0000313" key="8">
    <source>
        <dbReference type="Proteomes" id="UP000274131"/>
    </source>
</evidence>
<dbReference type="InterPro" id="IPR003406">
    <property type="entry name" value="Glyco_trans_14"/>
</dbReference>
<dbReference type="GO" id="GO:0016020">
    <property type="term" value="C:membrane"/>
    <property type="evidence" value="ECO:0007669"/>
    <property type="project" value="UniProtKB-SubCell"/>
</dbReference>
<keyword evidence="5" id="KW-0325">Glycoprotein</keyword>
<reference evidence="7 8" key="2">
    <citation type="submission" date="2018-10" db="EMBL/GenBank/DDBJ databases">
        <authorList>
            <consortium name="Pathogen Informatics"/>
        </authorList>
    </citation>
    <scope>NUCLEOTIDE SEQUENCE [LARGE SCALE GENOMIC DNA]</scope>
</reference>
<dbReference type="GO" id="GO:0016757">
    <property type="term" value="F:glycosyltransferase activity"/>
    <property type="evidence" value="ECO:0007669"/>
    <property type="project" value="UniProtKB-KW"/>
</dbReference>
<keyword evidence="4" id="KW-0472">Membrane</keyword>
<evidence type="ECO:0000256" key="1">
    <source>
        <dbReference type="ARBA" id="ARBA00004606"/>
    </source>
</evidence>
<dbReference type="WBParaSite" id="EVEC_0000786801-mRNA-1">
    <property type="protein sequence ID" value="EVEC_0000786801-mRNA-1"/>
    <property type="gene ID" value="EVEC_0000786801"/>
</dbReference>
<dbReference type="PANTHER" id="PTHR46671">
    <property type="entry name" value="PROTEIN CBG11221"/>
    <property type="match status" value="1"/>
</dbReference>
<evidence type="ECO:0000313" key="7">
    <source>
        <dbReference type="EMBL" id="VDD92601.1"/>
    </source>
</evidence>
<comment type="subcellular location">
    <subcellularLocation>
        <location evidence="1">Membrane</location>
        <topology evidence="1">Single-pass type II membrane protein</topology>
    </subcellularLocation>
</comment>
<dbReference type="OrthoDB" id="2019572at2759"/>
<gene>
    <name evidence="7" type="ORF">EVEC_LOCUS7352</name>
</gene>
<evidence type="ECO:0000256" key="5">
    <source>
        <dbReference type="ARBA" id="ARBA00023180"/>
    </source>
</evidence>
<proteinExistence type="predicted"/>
<name>A0A0N4VBG1_ENTVE</name>
<sequence length="484" mass="55171">MFSGNFIGIANPINLVKSLSNVEDESSKHEFGSKEITKISDKEDEKIEVSCNQVWSRGNYTNIGNEDFSIAHVRIVYKDYHLHELMLSLLYSSTNVFCYSIDSKASAVFKEQMQNLSTCFPNVYISPIQYNVDSSGHNMDRAFISCFSIIRNLSYWQYATVMQNYDLPVKTDKEMLRILKVLNGSNSIVLLPPIKSRVPKHKDWTFKALKLFRDTSKNDQRVLQISKGNIGSLLSRSFIEFLIDDLNPEIFLSRLDKIRYGNDEMLLPSLNSDDNINSPGGFTRHCLKTNKGYIARFVSWNYHGQPCKSNLHRHNICIYGYQDLPMFLRKLHFFANKLIPAYDYTAIACWAKYLAYRSTIDNHEESIDVEQYSMMPNVLFNKNRDFWRRNLDLFDCSTGKMVNSSSNSTLLQSSTSPTSQDSSRLSTATATTTFEVTSSTPTSTIKTVPTTSAVSTATPETTMLTPIRDSAVDDIWNGINIFEN</sequence>
<organism evidence="9">
    <name type="scientific">Enterobius vermicularis</name>
    <name type="common">Human pinworm</name>
    <dbReference type="NCBI Taxonomy" id="51028"/>
    <lineage>
        <taxon>Eukaryota</taxon>
        <taxon>Metazoa</taxon>
        <taxon>Ecdysozoa</taxon>
        <taxon>Nematoda</taxon>
        <taxon>Chromadorea</taxon>
        <taxon>Rhabditida</taxon>
        <taxon>Spirurina</taxon>
        <taxon>Oxyuridomorpha</taxon>
        <taxon>Oxyuroidea</taxon>
        <taxon>Oxyuridae</taxon>
        <taxon>Enterobius</taxon>
    </lineage>
</organism>
<keyword evidence="8" id="KW-1185">Reference proteome</keyword>
<dbReference type="EMBL" id="UXUI01008884">
    <property type="protein sequence ID" value="VDD92601.1"/>
    <property type="molecule type" value="Genomic_DNA"/>
</dbReference>
<evidence type="ECO:0000313" key="9">
    <source>
        <dbReference type="WBParaSite" id="EVEC_0000786801-mRNA-1"/>
    </source>
</evidence>